<dbReference type="NCBIfam" id="NF041430">
    <property type="entry name" value="UrfF"/>
    <property type="match status" value="1"/>
</dbReference>
<sequence>MVLALTMYFALALMRSGMKDKRDKLTGNLLASDNAIRQARFAETQRELGRKARKIWATDDEAEALRLYLEELRAAQDGDSGPASA</sequence>
<evidence type="ECO:0000313" key="1">
    <source>
        <dbReference type="EMBL" id="APU91761.1"/>
    </source>
</evidence>
<organism evidence="1">
    <name type="scientific">Aeromonas caviae</name>
    <name type="common">Aeromonas punctata</name>
    <dbReference type="NCBI Taxonomy" id="648"/>
    <lineage>
        <taxon>Bacteria</taxon>
        <taxon>Pseudomonadati</taxon>
        <taxon>Pseudomonadota</taxon>
        <taxon>Gammaproteobacteria</taxon>
        <taxon>Aeromonadales</taxon>
        <taxon>Aeromonadaceae</taxon>
        <taxon>Aeromonas</taxon>
    </lineage>
</organism>
<geneLocation type="plasmid" evidence="2">
    <name>pHP1</name>
</geneLocation>
<keyword evidence="1" id="KW-0614">Plasmid</keyword>
<dbReference type="EMBL" id="KU644673">
    <property type="protein sequence ID" value="APU91767.1"/>
    <property type="molecule type" value="Genomic_DNA"/>
</dbReference>
<dbReference type="EMBL" id="KU644672">
    <property type="protein sequence ID" value="APU91761.1"/>
    <property type="molecule type" value="Genomic_DNA"/>
</dbReference>
<geneLocation type="plasmid" evidence="1">
    <name>pPH18</name>
</geneLocation>
<evidence type="ECO:0000313" key="2">
    <source>
        <dbReference type="EMBL" id="APU91767.1"/>
    </source>
</evidence>
<reference evidence="1" key="1">
    <citation type="journal article" date="2016" name="PLoS ONE">
        <title>High Prevalence of Plasmid-Mediated Quinolone Resistance and IncQ Plasmids Carrying qnrS2 Gene in Bacteria from Rivers near Hospitals and Aquaculture in China.</title>
        <authorList>
            <person name="Wen Y."/>
            <person name="Pu X."/>
            <person name="Zheng W."/>
            <person name="Hu G."/>
        </authorList>
    </citation>
    <scope>NUCLEOTIDE SEQUENCE</scope>
    <source>
        <strain evidence="2">HP1</strain>
        <strain evidence="1">HP18</strain>
        <plasmid evidence="2">pHP1</plasmid>
        <plasmid evidence="1">pPH18</plasmid>
    </source>
</reference>
<protein>
    <submittedName>
        <fullName evidence="1">Repressor F</fullName>
    </submittedName>
</protein>
<dbReference type="AlphaFoldDB" id="A0A1X9ITB3"/>
<proteinExistence type="predicted"/>
<name>A0A1X9ITB3_AERCA</name>
<accession>A0A1X9ITB3</accession>